<dbReference type="InterPro" id="IPR018958">
    <property type="entry name" value="Knr4/Smi1-like_dom"/>
</dbReference>
<gene>
    <name evidence="4" type="ORF">JGS22_003530</name>
</gene>
<dbReference type="InterPro" id="IPR036625">
    <property type="entry name" value="E3-bd_dom_sf"/>
</dbReference>
<dbReference type="AlphaFoldDB" id="A0A949N783"/>
<dbReference type="Proteomes" id="UP000694501">
    <property type="component" value="Unassembled WGS sequence"/>
</dbReference>
<dbReference type="SUPFAM" id="SSF160631">
    <property type="entry name" value="SMI1/KNR4-like"/>
    <property type="match status" value="1"/>
</dbReference>
<name>A0A949N783_9ACTN</name>
<dbReference type="Gene3D" id="4.10.320.10">
    <property type="entry name" value="E3-binding domain"/>
    <property type="match status" value="1"/>
</dbReference>
<proteinExistence type="predicted"/>
<evidence type="ECO:0000259" key="3">
    <source>
        <dbReference type="SMART" id="SM00860"/>
    </source>
</evidence>
<dbReference type="GO" id="GO:0016746">
    <property type="term" value="F:acyltransferase activity"/>
    <property type="evidence" value="ECO:0007669"/>
    <property type="project" value="InterPro"/>
</dbReference>
<dbReference type="InterPro" id="IPR055370">
    <property type="entry name" value="Lsr2_DNA-bd"/>
</dbReference>
<comment type="caution">
    <text evidence="4">The sequence shown here is derived from an EMBL/GenBank/DDBJ whole genome shotgun (WGS) entry which is preliminary data.</text>
</comment>
<evidence type="ECO:0000256" key="1">
    <source>
        <dbReference type="ARBA" id="ARBA00023125"/>
    </source>
</evidence>
<evidence type="ECO:0000313" key="4">
    <source>
        <dbReference type="EMBL" id="MBU7596733.1"/>
    </source>
</evidence>
<evidence type="ECO:0000313" key="5">
    <source>
        <dbReference type="Proteomes" id="UP000694501"/>
    </source>
</evidence>
<dbReference type="InterPro" id="IPR037883">
    <property type="entry name" value="Knr4/Smi1-like_sf"/>
</dbReference>
<evidence type="ECO:0000256" key="2">
    <source>
        <dbReference type="SAM" id="MobiDB-lite"/>
    </source>
</evidence>
<dbReference type="GO" id="GO:0003677">
    <property type="term" value="F:DNA binding"/>
    <property type="evidence" value="ECO:0007669"/>
    <property type="project" value="UniProtKB-KW"/>
</dbReference>
<keyword evidence="1" id="KW-0238">DNA-binding</keyword>
<protein>
    <submittedName>
        <fullName evidence="4">Lsr2 family protein</fullName>
    </submittedName>
</protein>
<dbReference type="RefSeq" id="WP_211041777.1">
    <property type="nucleotide sequence ID" value="NZ_JAELVF020000001.1"/>
</dbReference>
<dbReference type="SMART" id="SM00860">
    <property type="entry name" value="SMI1_KNR4"/>
    <property type="match status" value="1"/>
</dbReference>
<accession>A0A949N783</accession>
<dbReference type="EMBL" id="JAELVF020000001">
    <property type="protein sequence ID" value="MBU7596733.1"/>
    <property type="molecule type" value="Genomic_DNA"/>
</dbReference>
<dbReference type="Pfam" id="PF23359">
    <property type="entry name" value="Lsr2_DNA-bd"/>
    <property type="match status" value="1"/>
</dbReference>
<keyword evidence="5" id="KW-1185">Reference proteome</keyword>
<reference evidence="4" key="1">
    <citation type="submission" date="2021-06" db="EMBL/GenBank/DDBJ databases">
        <title>Sequencing of actinobacteria type strains.</title>
        <authorList>
            <person name="Nguyen G.-S."/>
            <person name="Wentzel A."/>
        </authorList>
    </citation>
    <scope>NUCLEOTIDE SEQUENCE</scope>
    <source>
        <strain evidence="4">P38-E01</strain>
    </source>
</reference>
<feature type="compositionally biased region" description="Low complexity" evidence="2">
    <location>
        <begin position="173"/>
        <end position="192"/>
    </location>
</feature>
<feature type="region of interest" description="Disordered" evidence="2">
    <location>
        <begin position="168"/>
        <end position="209"/>
    </location>
</feature>
<sequence>MTSLEHLAGICPPPSPSAVPVVDWRAVEEAVDFELPGYYKELASRYGPGAFGGFIRIHHPAAPTPWVDLTGPVPAIVRAQMERDQASSAYRPPHDPQLLFPVGVTDNGNYLFWVTDPEDRPDTWRVAVNEARGPRWYTHDGNLTDFLAGVLSGRLAIDLFPTGLLDGGTPFVPSSSPDSSPSPDSSSPPGSGAQEAPRLDPEPPVRTSEVRAWARANGYEVPDRGRVPADVIARWREANQ</sequence>
<feature type="domain" description="Knr4/Smi1-like" evidence="3">
    <location>
        <begin position="18"/>
        <end position="149"/>
    </location>
</feature>
<organism evidence="4 5">
    <name type="scientific">Streptomyces tardus</name>
    <dbReference type="NCBI Taxonomy" id="2780544"/>
    <lineage>
        <taxon>Bacteria</taxon>
        <taxon>Bacillati</taxon>
        <taxon>Actinomycetota</taxon>
        <taxon>Actinomycetes</taxon>
        <taxon>Kitasatosporales</taxon>
        <taxon>Streptomycetaceae</taxon>
        <taxon>Streptomyces</taxon>
    </lineage>
</organism>